<organism evidence="2 3">
    <name type="scientific">Thalassospira profundimaris</name>
    <dbReference type="NCBI Taxonomy" id="502049"/>
    <lineage>
        <taxon>Bacteria</taxon>
        <taxon>Pseudomonadati</taxon>
        <taxon>Pseudomonadota</taxon>
        <taxon>Alphaproteobacteria</taxon>
        <taxon>Rhodospirillales</taxon>
        <taxon>Thalassospiraceae</taxon>
        <taxon>Thalassospira</taxon>
    </lineage>
</organism>
<sequence length="411" mass="44815">MAKTVTRLMAATLLVAGVSLASFAAQADPAPDMKNWDAVVKQANGQTVYWYAWGGEPRINDYIAWAGKQVQERYGVSVKQVKLADTADAVSKVVSEKAAGKTDGGAVDMIWINGENFAAMKRNDLLFGPWVEQTPNFKYVDVTGKPTTVNDFTVPTDGLEAPWGMAQLSFFYDTARVKTPPQSAQELLAWLQNHPGRFTYPQPPDYMGSSFLKQVLSELVADPAVLQKPADQADAQKVLAPLWTYLAKLQPVLWREGKAYPANGAALRAMMADNEIDTGFSFSAAEVSAAIANFELPDTVRSFVFKGGTLGNTNFVAIPFNASAKAGAVVLADFLMSPHAQLRKQNPEIWGSFTVLDMDKIPATDRKAFDALDLGVATLSPAEMGNVLPEPHPSWMELVESEWQKRYGVAK</sequence>
<dbReference type="AlphaFoldDB" id="A0A367X445"/>
<feature type="signal peptide" evidence="1">
    <location>
        <begin position="1"/>
        <end position="27"/>
    </location>
</feature>
<proteinExistence type="predicted"/>
<feature type="chain" id="PRO_5016851343" description="ABC transporter substrate-binding protein" evidence="1">
    <location>
        <begin position="28"/>
        <end position="411"/>
    </location>
</feature>
<dbReference type="InterPro" id="IPR006059">
    <property type="entry name" value="SBP"/>
</dbReference>
<dbReference type="PANTHER" id="PTHR42779">
    <property type="entry name" value="PROTEIN YNJB"/>
    <property type="match status" value="1"/>
</dbReference>
<protein>
    <recommendedName>
        <fullName evidence="4">ABC transporter substrate-binding protein</fullName>
    </recommendedName>
</protein>
<evidence type="ECO:0008006" key="4">
    <source>
        <dbReference type="Google" id="ProtNLM"/>
    </source>
</evidence>
<evidence type="ECO:0000256" key="1">
    <source>
        <dbReference type="SAM" id="SignalP"/>
    </source>
</evidence>
<accession>A0A367X445</accession>
<comment type="caution">
    <text evidence="2">The sequence shown here is derived from an EMBL/GenBank/DDBJ whole genome shotgun (WGS) entry which is preliminary data.</text>
</comment>
<dbReference type="RefSeq" id="WP_114088971.1">
    <property type="nucleotide sequence ID" value="NZ_JPWH01000011.1"/>
</dbReference>
<name>A0A367X445_9PROT</name>
<dbReference type="PANTHER" id="PTHR42779:SF1">
    <property type="entry name" value="PROTEIN YNJB"/>
    <property type="match status" value="1"/>
</dbReference>
<dbReference type="OrthoDB" id="3239593at2"/>
<dbReference type="InterPro" id="IPR027020">
    <property type="entry name" value="YnjB"/>
</dbReference>
<dbReference type="PIRSF" id="PIRSF029172">
    <property type="entry name" value="UCP029172_ABC_sbc_YnjB"/>
    <property type="match status" value="1"/>
</dbReference>
<dbReference type="EMBL" id="JPWH01000011">
    <property type="protein sequence ID" value="RCK48259.1"/>
    <property type="molecule type" value="Genomic_DNA"/>
</dbReference>
<evidence type="ECO:0000313" key="2">
    <source>
        <dbReference type="EMBL" id="RCK48259.1"/>
    </source>
</evidence>
<dbReference type="NCBIfam" id="NF008633">
    <property type="entry name" value="PRK11622.1"/>
    <property type="match status" value="1"/>
</dbReference>
<reference evidence="2 3" key="1">
    <citation type="submission" date="2014-07" db="EMBL/GenBank/DDBJ databases">
        <title>Draft genome sequence of Thalassospira profundimaris S25-3-2.</title>
        <authorList>
            <person name="Lai Q."/>
            <person name="Shao Z."/>
        </authorList>
    </citation>
    <scope>NUCLEOTIDE SEQUENCE [LARGE SCALE GENOMIC DNA]</scope>
    <source>
        <strain evidence="2 3">S25-3-2</strain>
    </source>
</reference>
<dbReference type="SUPFAM" id="SSF53850">
    <property type="entry name" value="Periplasmic binding protein-like II"/>
    <property type="match status" value="1"/>
</dbReference>
<gene>
    <name evidence="2" type="ORF">TH25_14430</name>
</gene>
<dbReference type="Proteomes" id="UP000252517">
    <property type="component" value="Unassembled WGS sequence"/>
</dbReference>
<dbReference type="Pfam" id="PF13416">
    <property type="entry name" value="SBP_bac_8"/>
    <property type="match status" value="1"/>
</dbReference>
<dbReference type="Gene3D" id="3.40.190.10">
    <property type="entry name" value="Periplasmic binding protein-like II"/>
    <property type="match status" value="2"/>
</dbReference>
<keyword evidence="1" id="KW-0732">Signal</keyword>
<evidence type="ECO:0000313" key="3">
    <source>
        <dbReference type="Proteomes" id="UP000252517"/>
    </source>
</evidence>